<dbReference type="GO" id="GO:0005737">
    <property type="term" value="C:cytoplasm"/>
    <property type="evidence" value="ECO:0007669"/>
    <property type="project" value="UniProtKB-SubCell"/>
</dbReference>
<evidence type="ECO:0000256" key="5">
    <source>
        <dbReference type="ARBA" id="ARBA00022630"/>
    </source>
</evidence>
<evidence type="ECO:0000256" key="11">
    <source>
        <dbReference type="RuleBase" id="RU362049"/>
    </source>
</evidence>
<keyword evidence="16" id="KW-1185">Reference proteome</keyword>
<dbReference type="Pfam" id="PF00890">
    <property type="entry name" value="FAD_binding_2"/>
    <property type="match status" value="1"/>
</dbReference>
<evidence type="ECO:0000256" key="3">
    <source>
        <dbReference type="ARBA" id="ARBA00008562"/>
    </source>
</evidence>
<dbReference type="InterPro" id="IPR027477">
    <property type="entry name" value="Succ_DH/fumarate_Rdtase_cat_sf"/>
</dbReference>
<evidence type="ECO:0000256" key="8">
    <source>
        <dbReference type="ARBA" id="ARBA00023002"/>
    </source>
</evidence>
<evidence type="ECO:0000313" key="15">
    <source>
        <dbReference type="EMBL" id="ACO03490.1"/>
    </source>
</evidence>
<dbReference type="PANTHER" id="PTHR42716">
    <property type="entry name" value="L-ASPARTATE OXIDASE"/>
    <property type="match status" value="1"/>
</dbReference>
<evidence type="ECO:0000256" key="12">
    <source>
        <dbReference type="SAM" id="Coils"/>
    </source>
</evidence>
<keyword evidence="8 11" id="KW-0560">Oxidoreductase</keyword>
<keyword evidence="6 11" id="KW-0662">Pyridine nucleotide biosynthesis</keyword>
<evidence type="ECO:0000256" key="10">
    <source>
        <dbReference type="NCBIfam" id="TIGR00551"/>
    </source>
</evidence>
<dbReference type="STRING" id="123214.PERMA_0497"/>
<evidence type="ECO:0000256" key="1">
    <source>
        <dbReference type="ARBA" id="ARBA00001974"/>
    </source>
</evidence>
<feature type="domain" description="FAD-dependent oxidoreductase 2 FAD-binding" evidence="13">
    <location>
        <begin position="19"/>
        <end position="381"/>
    </location>
</feature>
<dbReference type="AlphaFoldDB" id="C0QUC2"/>
<keyword evidence="12" id="KW-0175">Coiled coil</keyword>
<dbReference type="SUPFAM" id="SSF56425">
    <property type="entry name" value="Succinate dehydrogenase/fumarate reductase flavoprotein, catalytic domain"/>
    <property type="match status" value="1"/>
</dbReference>
<feature type="domain" description="Fumarate reductase/succinate dehydrogenase flavoprotein-like C-terminal" evidence="14">
    <location>
        <begin position="431"/>
        <end position="517"/>
    </location>
</feature>
<dbReference type="eggNOG" id="COG0029">
    <property type="taxonomic scope" value="Bacteria"/>
</dbReference>
<protein>
    <recommendedName>
        <fullName evidence="4 10">L-aspartate oxidase</fullName>
        <ecNumber evidence="4 10">1.4.3.16</ecNumber>
    </recommendedName>
</protein>
<evidence type="ECO:0000256" key="7">
    <source>
        <dbReference type="ARBA" id="ARBA00022827"/>
    </source>
</evidence>
<feature type="coiled-coil region" evidence="12">
    <location>
        <begin position="442"/>
        <end position="469"/>
    </location>
</feature>
<reference evidence="15 16" key="1">
    <citation type="journal article" date="2009" name="J. Bacteriol.">
        <title>Complete and draft genome sequences of six members of the Aquificales.</title>
        <authorList>
            <person name="Reysenbach A.L."/>
            <person name="Hamamura N."/>
            <person name="Podar M."/>
            <person name="Griffiths E."/>
            <person name="Ferreira S."/>
            <person name="Hochstein R."/>
            <person name="Heidelberg J."/>
            <person name="Johnson J."/>
            <person name="Mead D."/>
            <person name="Pohorille A."/>
            <person name="Sarmiento M."/>
            <person name="Schweighofer K."/>
            <person name="Seshadri R."/>
            <person name="Voytek M.A."/>
        </authorList>
    </citation>
    <scope>NUCLEOTIDE SEQUENCE [LARGE SCALE GENOMIC DNA]</scope>
    <source>
        <strain evidence="16">DSM 14350 / EX-H1</strain>
    </source>
</reference>
<dbReference type="Gene3D" id="3.90.700.10">
    <property type="entry name" value="Succinate dehydrogenase/fumarate reductase flavoprotein, catalytic domain"/>
    <property type="match status" value="1"/>
</dbReference>
<dbReference type="SUPFAM" id="SSF51905">
    <property type="entry name" value="FAD/NAD(P)-binding domain"/>
    <property type="match status" value="1"/>
</dbReference>
<dbReference type="Pfam" id="PF02910">
    <property type="entry name" value="Succ_DH_flav_C"/>
    <property type="match status" value="1"/>
</dbReference>
<organism evidence="15 16">
    <name type="scientific">Persephonella marina (strain DSM 14350 / EX-H1)</name>
    <dbReference type="NCBI Taxonomy" id="123214"/>
    <lineage>
        <taxon>Bacteria</taxon>
        <taxon>Pseudomonadati</taxon>
        <taxon>Aquificota</taxon>
        <taxon>Aquificia</taxon>
        <taxon>Aquificales</taxon>
        <taxon>Hydrogenothermaceae</taxon>
        <taxon>Persephonella</taxon>
    </lineage>
</organism>
<keyword evidence="7 11" id="KW-0274">FAD</keyword>
<evidence type="ECO:0000313" key="16">
    <source>
        <dbReference type="Proteomes" id="UP000001366"/>
    </source>
</evidence>
<evidence type="ECO:0000256" key="6">
    <source>
        <dbReference type="ARBA" id="ARBA00022642"/>
    </source>
</evidence>
<dbReference type="Gene3D" id="1.20.58.100">
    <property type="entry name" value="Fumarate reductase/succinate dehydrogenase flavoprotein-like, C-terminal domain"/>
    <property type="match status" value="1"/>
</dbReference>
<dbReference type="Proteomes" id="UP000001366">
    <property type="component" value="Chromosome"/>
</dbReference>
<dbReference type="InterPro" id="IPR036188">
    <property type="entry name" value="FAD/NAD-bd_sf"/>
</dbReference>
<keyword evidence="5 11" id="KW-0285">Flavoprotein</keyword>
<evidence type="ECO:0000256" key="9">
    <source>
        <dbReference type="ARBA" id="ARBA00048305"/>
    </source>
</evidence>
<proteinExistence type="inferred from homology"/>
<dbReference type="Gene3D" id="3.50.50.60">
    <property type="entry name" value="FAD/NAD(P)-binding domain"/>
    <property type="match status" value="1"/>
</dbReference>
<comment type="subcellular location">
    <subcellularLocation>
        <location evidence="11">Cytoplasm</location>
    </subcellularLocation>
</comment>
<dbReference type="SUPFAM" id="SSF46977">
    <property type="entry name" value="Succinate dehydrogenase/fumarate reductase flavoprotein C-terminal domain"/>
    <property type="match status" value="1"/>
</dbReference>
<dbReference type="InterPro" id="IPR037099">
    <property type="entry name" value="Fum_R/Succ_DH_flav-like_C_sf"/>
</dbReference>
<dbReference type="EMBL" id="CP001230">
    <property type="protein sequence ID" value="ACO03490.1"/>
    <property type="molecule type" value="Genomic_DNA"/>
</dbReference>
<dbReference type="RefSeq" id="WP_012675729.1">
    <property type="nucleotide sequence ID" value="NC_012440.1"/>
</dbReference>
<accession>C0QUC2</accession>
<comment type="similarity">
    <text evidence="3 11">Belongs to the FAD-dependent oxidoreductase 2 family. NadB subfamily.</text>
</comment>
<name>C0QUC2_PERMH</name>
<dbReference type="KEGG" id="pmx:PERMA_0497"/>
<sequence>MRRYISNFNTADLSDEYVDTIIIGAGLAGLTTALQLKNLGIDPLIITRKETGISNSFLAQGGIAAAIGKDDDPQIHYEDTIKAGKGLCIERNVSVLVEEGLERVIDLIRYGVPFDRDEKGYLRLTQEGAHSRKRVLHVKDMTGKEIGKTVYSILSEKGIKIETGYFLEEILTDDNRFVGIIVSDRKNKKLIRGKSLVIATGGYSALYYRNTSAYNISGDTLGTAYRAGCILKDLEFVQFHPTAIYIEGEPAYLISEAVRGEGALLVDDREERFIDELKPRDEVARAIFKKYTEGRRVFLDISPLKKRGIDIKERFPTIFSMLKYYGYGDKTLIPVSPAAHYTIGGIEATSNGKTSVEGIFAVGESSCTGVHGANRLASNSLLECVVFGYKTAYSVFSYNMYADVNKNIKIKNKMRGEKILTKERKRFILNKIKKVMWEKVGLIRNKEVLKEALSQINSIEEEISDYSNTRYLTDLIYLSKAVILSALNREESRGTHYRSDYPDENPEFKKHTKVYDDFKIKLEVN</sequence>
<dbReference type="InterPro" id="IPR015939">
    <property type="entry name" value="Fum_Rdtase/Succ_DH_flav-like_C"/>
</dbReference>
<dbReference type="GO" id="GO:0034628">
    <property type="term" value="P:'de novo' NAD+ biosynthetic process from L-aspartate"/>
    <property type="evidence" value="ECO:0007669"/>
    <property type="project" value="TreeGrafter"/>
</dbReference>
<dbReference type="HOGENOM" id="CLU_014312_3_2_0"/>
<comment type="pathway">
    <text evidence="2 11">Cofactor biosynthesis; NAD(+) biosynthesis; iminoaspartate from L-aspartate (oxidase route): step 1/1.</text>
</comment>
<evidence type="ECO:0000259" key="14">
    <source>
        <dbReference type="Pfam" id="PF02910"/>
    </source>
</evidence>
<dbReference type="InterPro" id="IPR005288">
    <property type="entry name" value="NadB"/>
</dbReference>
<dbReference type="NCBIfam" id="TIGR00551">
    <property type="entry name" value="nadB"/>
    <property type="match status" value="1"/>
</dbReference>
<dbReference type="PaxDb" id="123214-PERMA_0497"/>
<comment type="catalytic activity">
    <reaction evidence="9">
        <text>L-aspartate + O2 = iminosuccinate + H2O2</text>
        <dbReference type="Rhea" id="RHEA:25876"/>
        <dbReference type="ChEBI" id="CHEBI:15379"/>
        <dbReference type="ChEBI" id="CHEBI:16240"/>
        <dbReference type="ChEBI" id="CHEBI:29991"/>
        <dbReference type="ChEBI" id="CHEBI:77875"/>
        <dbReference type="EC" id="1.4.3.16"/>
    </reaction>
    <physiologicalReaction direction="left-to-right" evidence="9">
        <dbReference type="Rhea" id="RHEA:25877"/>
    </physiologicalReaction>
</comment>
<dbReference type="UniPathway" id="UPA00253">
    <property type="reaction ID" value="UER00326"/>
</dbReference>
<dbReference type="GO" id="GO:0008734">
    <property type="term" value="F:L-aspartate oxidase activity"/>
    <property type="evidence" value="ECO:0007669"/>
    <property type="project" value="UniProtKB-UniRule"/>
</dbReference>
<dbReference type="EC" id="1.4.3.16" evidence="4 10"/>
<comment type="cofactor">
    <cofactor evidence="1 11">
        <name>FAD</name>
        <dbReference type="ChEBI" id="CHEBI:57692"/>
    </cofactor>
</comment>
<evidence type="ECO:0000259" key="13">
    <source>
        <dbReference type="Pfam" id="PF00890"/>
    </source>
</evidence>
<evidence type="ECO:0000256" key="4">
    <source>
        <dbReference type="ARBA" id="ARBA00012173"/>
    </source>
</evidence>
<evidence type="ECO:0000256" key="2">
    <source>
        <dbReference type="ARBA" id="ARBA00004950"/>
    </source>
</evidence>
<dbReference type="PANTHER" id="PTHR42716:SF2">
    <property type="entry name" value="L-ASPARTATE OXIDASE, CHLOROPLASTIC"/>
    <property type="match status" value="1"/>
</dbReference>
<dbReference type="InterPro" id="IPR003953">
    <property type="entry name" value="FAD-dep_OxRdtase_2_FAD-bd"/>
</dbReference>
<gene>
    <name evidence="15" type="primary">nadB</name>
    <name evidence="15" type="ordered locus">PERMA_0497</name>
</gene>
<dbReference type="PRINTS" id="PR00368">
    <property type="entry name" value="FADPNR"/>
</dbReference>
<comment type="function">
    <text evidence="11">Catalyzes the oxidation of L-aspartate to iminoaspartate.</text>
</comment>